<name>A0A7K1SSB1_9SPHI</name>
<organism evidence="2 3">
    <name type="scientific">Mucilaginibacter arboris</name>
    <dbReference type="NCBI Taxonomy" id="2682090"/>
    <lineage>
        <taxon>Bacteria</taxon>
        <taxon>Pseudomonadati</taxon>
        <taxon>Bacteroidota</taxon>
        <taxon>Sphingobacteriia</taxon>
        <taxon>Sphingobacteriales</taxon>
        <taxon>Sphingobacteriaceae</taxon>
        <taxon>Mucilaginibacter</taxon>
    </lineage>
</organism>
<feature type="signal peptide" evidence="1">
    <location>
        <begin position="1"/>
        <end position="24"/>
    </location>
</feature>
<feature type="chain" id="PRO_5029856826" evidence="1">
    <location>
        <begin position="25"/>
        <end position="379"/>
    </location>
</feature>
<comment type="caution">
    <text evidence="2">The sequence shown here is derived from an EMBL/GenBank/DDBJ whole genome shotgun (WGS) entry which is preliminary data.</text>
</comment>
<dbReference type="Proteomes" id="UP000462014">
    <property type="component" value="Unassembled WGS sequence"/>
</dbReference>
<accession>A0A7K1SSB1</accession>
<dbReference type="RefSeq" id="WP_157563194.1">
    <property type="nucleotide sequence ID" value="NZ_WPIK01000001.1"/>
</dbReference>
<evidence type="ECO:0000256" key="1">
    <source>
        <dbReference type="SAM" id="SignalP"/>
    </source>
</evidence>
<dbReference type="InterPro" id="IPR011250">
    <property type="entry name" value="OMP/PagP_B-barrel"/>
</dbReference>
<evidence type="ECO:0000313" key="3">
    <source>
        <dbReference type="Proteomes" id="UP000462014"/>
    </source>
</evidence>
<evidence type="ECO:0000313" key="2">
    <source>
        <dbReference type="EMBL" id="MVN20134.1"/>
    </source>
</evidence>
<dbReference type="InterPro" id="IPR028974">
    <property type="entry name" value="TSP_type-3_rpt"/>
</dbReference>
<dbReference type="GO" id="GO:0005509">
    <property type="term" value="F:calcium ion binding"/>
    <property type="evidence" value="ECO:0007669"/>
    <property type="project" value="InterPro"/>
</dbReference>
<dbReference type="SUPFAM" id="SSF56925">
    <property type="entry name" value="OMPA-like"/>
    <property type="match status" value="1"/>
</dbReference>
<gene>
    <name evidence="2" type="ORF">GO621_01120</name>
</gene>
<dbReference type="AlphaFoldDB" id="A0A7K1SSB1"/>
<dbReference type="Gene3D" id="2.40.160.20">
    <property type="match status" value="1"/>
</dbReference>
<keyword evidence="3" id="KW-1185">Reference proteome</keyword>
<dbReference type="SUPFAM" id="SSF103647">
    <property type="entry name" value="TSP type-3 repeat"/>
    <property type="match status" value="1"/>
</dbReference>
<reference evidence="2 3" key="1">
    <citation type="submission" date="2019-12" db="EMBL/GenBank/DDBJ databases">
        <title>Mucilaginibacter sp. HMF7410 genome sequencing and assembly.</title>
        <authorList>
            <person name="Kang H."/>
            <person name="Cha I."/>
            <person name="Kim H."/>
            <person name="Joh K."/>
        </authorList>
    </citation>
    <scope>NUCLEOTIDE SEQUENCE [LARGE SCALE GENOMIC DNA]</scope>
    <source>
        <strain evidence="2 3">HMF7410</strain>
    </source>
</reference>
<keyword evidence="1" id="KW-0732">Signal</keyword>
<proteinExistence type="predicted"/>
<sequence length="379" mass="40249">MKKVNLYSLIALGLLSLPAAKSFGQDSTATRRSARSSMPATTTTPKVFGGRAQYTTWNIGINAGVLAPLIPFGVNDFTNKELNLGYGITIRKQLGHAFGLELEGVSGKLSGSNVNAVGGVRNGIRAFDTQLAYSATLSGVVNVATVDFIRRKNSVNFFVSAGGGLAAYAPKVTYANNTVIDWKDKANGGNDTYVHELVIPVGVGVKFRLSDKVALNLGYTANFIDGDNLDGNTQGYPTKDKFSYGYGGLEFALGGKSKPNLDWVNPAAMMYDELKDSTLRITVDSLKGKVSGVETSISDLKKDSDGDGVRDDLDKCPGTPAGTVVDGSGCEIKFPAPVVVAPPAPPAPVVIKKTVTKKYRVRTKKYHTVVKKKKAAAKK</sequence>
<dbReference type="EMBL" id="WPIK01000001">
    <property type="protein sequence ID" value="MVN20134.1"/>
    <property type="molecule type" value="Genomic_DNA"/>
</dbReference>
<protein>
    <submittedName>
        <fullName evidence="2">OmpA family protein</fullName>
    </submittedName>
</protein>